<dbReference type="GO" id="GO:0016480">
    <property type="term" value="P:negative regulation of transcription by RNA polymerase III"/>
    <property type="evidence" value="ECO:0007669"/>
    <property type="project" value="UniProtKB-UniRule"/>
</dbReference>
<evidence type="ECO:0000313" key="2">
    <source>
        <dbReference type="EMBL" id="KAF2185707.1"/>
    </source>
</evidence>
<comment type="function">
    <text evidence="1">Mediator of diverse signals that repress RNA polymerase III transcription. Inhibits the de novo assembly of TFIIIB onto DNA.</text>
</comment>
<dbReference type="GO" id="GO:0016301">
    <property type="term" value="F:kinase activity"/>
    <property type="evidence" value="ECO:0007669"/>
    <property type="project" value="UniProtKB-KW"/>
</dbReference>
<evidence type="ECO:0000313" key="3">
    <source>
        <dbReference type="Proteomes" id="UP000800200"/>
    </source>
</evidence>
<dbReference type="GO" id="GO:0005634">
    <property type="term" value="C:nucleus"/>
    <property type="evidence" value="ECO:0007669"/>
    <property type="project" value="UniProtKB-SubCell"/>
</dbReference>
<dbReference type="InterPro" id="IPR038564">
    <property type="entry name" value="Maf1_sf"/>
</dbReference>
<proteinExistence type="inferred from homology"/>
<comment type="similarity">
    <text evidence="1">Belongs to the MAF1 family.</text>
</comment>
<dbReference type="InterPro" id="IPR015257">
    <property type="entry name" value="Maf1"/>
</dbReference>
<dbReference type="Gene3D" id="3.40.1000.50">
    <property type="entry name" value="Repressor of RNA polymerase III transcription Maf1"/>
    <property type="match status" value="1"/>
</dbReference>
<reference evidence="2" key="1">
    <citation type="journal article" date="2020" name="Stud. Mycol.">
        <title>101 Dothideomycetes genomes: a test case for predicting lifestyles and emergence of pathogens.</title>
        <authorList>
            <person name="Haridas S."/>
            <person name="Albert R."/>
            <person name="Binder M."/>
            <person name="Bloem J."/>
            <person name="Labutti K."/>
            <person name="Salamov A."/>
            <person name="Andreopoulos B."/>
            <person name="Baker S."/>
            <person name="Barry K."/>
            <person name="Bills G."/>
            <person name="Bluhm B."/>
            <person name="Cannon C."/>
            <person name="Castanera R."/>
            <person name="Culley D."/>
            <person name="Daum C."/>
            <person name="Ezra D."/>
            <person name="Gonzalez J."/>
            <person name="Henrissat B."/>
            <person name="Kuo A."/>
            <person name="Liang C."/>
            <person name="Lipzen A."/>
            <person name="Lutzoni F."/>
            <person name="Magnuson J."/>
            <person name="Mondo S."/>
            <person name="Nolan M."/>
            <person name="Ohm R."/>
            <person name="Pangilinan J."/>
            <person name="Park H.-J."/>
            <person name="Ramirez L."/>
            <person name="Alfaro M."/>
            <person name="Sun H."/>
            <person name="Tritt A."/>
            <person name="Yoshinaga Y."/>
            <person name="Zwiers L.-H."/>
            <person name="Turgeon B."/>
            <person name="Goodwin S."/>
            <person name="Spatafora J."/>
            <person name="Crous P."/>
            <person name="Grigoriev I."/>
        </authorList>
    </citation>
    <scope>NUCLEOTIDE SEQUENCE</scope>
    <source>
        <strain evidence="2">CBS 207.26</strain>
    </source>
</reference>
<keyword evidence="1" id="KW-0539">Nucleus</keyword>
<accession>A0A6A6E176</accession>
<comment type="subcellular location">
    <subcellularLocation>
        <location evidence="1">Nucleus</location>
    </subcellularLocation>
</comment>
<gene>
    <name evidence="2" type="ORF">K469DRAFT_155351</name>
</gene>
<dbReference type="Proteomes" id="UP000800200">
    <property type="component" value="Unassembled WGS sequence"/>
</dbReference>
<dbReference type="PIRSF" id="PIRSF037240">
    <property type="entry name" value="RNA_polIII_Trep_MAF1"/>
    <property type="match status" value="1"/>
</dbReference>
<dbReference type="FunFam" id="3.40.1000.50:FF:000004">
    <property type="entry name" value="Repressor of RNA polymerase III transcription MAF1"/>
    <property type="match status" value="1"/>
</dbReference>
<dbReference type="AlphaFoldDB" id="A0A6A6E176"/>
<dbReference type="PANTHER" id="PTHR22504">
    <property type="entry name" value="REPRESSOR OF RNA POLYMERASE III TRANSCRIPTION MAF1"/>
    <property type="match status" value="1"/>
</dbReference>
<dbReference type="Pfam" id="PF09174">
    <property type="entry name" value="Maf1"/>
    <property type="match status" value="1"/>
</dbReference>
<dbReference type="OrthoDB" id="277029at2759"/>
<keyword evidence="2" id="KW-0808">Transferase</keyword>
<keyword evidence="2" id="KW-0418">Kinase</keyword>
<dbReference type="PANTHER" id="PTHR22504:SF0">
    <property type="entry name" value="REPRESSOR OF RNA POLYMERASE III TRANSCRIPTION MAF1 HOMOLOG"/>
    <property type="match status" value="1"/>
</dbReference>
<keyword evidence="1" id="KW-0678">Repressor</keyword>
<keyword evidence="1" id="KW-0805">Transcription regulation</keyword>
<protein>
    <recommendedName>
        <fullName evidence="1">Repressor of RNA polymerase III transcription MAF1</fullName>
    </recommendedName>
</protein>
<keyword evidence="3" id="KW-1185">Reference proteome</keyword>
<organism evidence="2 3">
    <name type="scientific">Zopfia rhizophila CBS 207.26</name>
    <dbReference type="NCBI Taxonomy" id="1314779"/>
    <lineage>
        <taxon>Eukaryota</taxon>
        <taxon>Fungi</taxon>
        <taxon>Dikarya</taxon>
        <taxon>Ascomycota</taxon>
        <taxon>Pezizomycotina</taxon>
        <taxon>Dothideomycetes</taxon>
        <taxon>Dothideomycetes incertae sedis</taxon>
        <taxon>Zopfiaceae</taxon>
        <taxon>Zopfia</taxon>
    </lineage>
</organism>
<keyword evidence="1" id="KW-0804">Transcription</keyword>
<sequence>MKYLDLRAFHEVTQALNFDTEACSILGGCDAYTTKAAGTDKKLYKSIETRLEKQHADLMAAVNNLPPQKAQQFSAQLNVARASPFGPLSEALNRRKFAYLIATLNATHYDYDFSHTLRPNDFRQESMQRFMQTIDTTMYNLRPQCYNGLPAGAQTPLGSPIWSPRMWQLINSEMNLKDCEFYLWEPSDDPFFGDDGSIWSYHYFLFNKNMKRVCYIYVRGISALSNSPIRATSLMSKYKQSMYDESNVNAAARKRAEYWLGDRANQGLEMYGVDDELDDMVIDHPEDEVVDAEEVLTVRDREASLDYYYSSDDDSDVEFIREREKSAVRAMSEHITEAMEV</sequence>
<dbReference type="EMBL" id="ML994632">
    <property type="protein sequence ID" value="KAF2185707.1"/>
    <property type="molecule type" value="Genomic_DNA"/>
</dbReference>
<dbReference type="GO" id="GO:0000994">
    <property type="term" value="F:RNA polymerase III core binding"/>
    <property type="evidence" value="ECO:0007669"/>
    <property type="project" value="TreeGrafter"/>
</dbReference>
<name>A0A6A6E176_9PEZI</name>
<evidence type="ECO:0000256" key="1">
    <source>
        <dbReference type="PIRNR" id="PIRNR037240"/>
    </source>
</evidence>